<proteinExistence type="predicted"/>
<protein>
    <recommendedName>
        <fullName evidence="4">CCHC-type domain-containing protein</fullName>
    </recommendedName>
</protein>
<organism evidence="2 3">
    <name type="scientific">Tanacetum coccineum</name>
    <dbReference type="NCBI Taxonomy" id="301880"/>
    <lineage>
        <taxon>Eukaryota</taxon>
        <taxon>Viridiplantae</taxon>
        <taxon>Streptophyta</taxon>
        <taxon>Embryophyta</taxon>
        <taxon>Tracheophyta</taxon>
        <taxon>Spermatophyta</taxon>
        <taxon>Magnoliopsida</taxon>
        <taxon>eudicotyledons</taxon>
        <taxon>Gunneridae</taxon>
        <taxon>Pentapetalae</taxon>
        <taxon>asterids</taxon>
        <taxon>campanulids</taxon>
        <taxon>Asterales</taxon>
        <taxon>Asteraceae</taxon>
        <taxon>Asteroideae</taxon>
        <taxon>Anthemideae</taxon>
        <taxon>Anthemidinae</taxon>
        <taxon>Tanacetum</taxon>
    </lineage>
</organism>
<evidence type="ECO:0000313" key="3">
    <source>
        <dbReference type="Proteomes" id="UP001151760"/>
    </source>
</evidence>
<dbReference type="EMBL" id="BQNB010020475">
    <property type="protein sequence ID" value="GJT96376.1"/>
    <property type="molecule type" value="Genomic_DNA"/>
</dbReference>
<evidence type="ECO:0008006" key="4">
    <source>
        <dbReference type="Google" id="ProtNLM"/>
    </source>
</evidence>
<accession>A0ABQ5I893</accession>
<keyword evidence="3" id="KW-1185">Reference proteome</keyword>
<feature type="region of interest" description="Disordered" evidence="1">
    <location>
        <begin position="27"/>
        <end position="46"/>
    </location>
</feature>
<comment type="caution">
    <text evidence="2">The sequence shown here is derived from an EMBL/GenBank/DDBJ whole genome shotgun (WGS) entry which is preliminary data.</text>
</comment>
<reference evidence="2" key="1">
    <citation type="journal article" date="2022" name="Int. J. Mol. Sci.">
        <title>Draft Genome of Tanacetum Coccineum: Genomic Comparison of Closely Related Tanacetum-Family Plants.</title>
        <authorList>
            <person name="Yamashiro T."/>
            <person name="Shiraishi A."/>
            <person name="Nakayama K."/>
            <person name="Satake H."/>
        </authorList>
    </citation>
    <scope>NUCLEOTIDE SEQUENCE</scope>
</reference>
<gene>
    <name evidence="2" type="ORF">Tco_1091894</name>
</gene>
<evidence type="ECO:0000313" key="2">
    <source>
        <dbReference type="EMBL" id="GJT96376.1"/>
    </source>
</evidence>
<sequence length="691" mass="79123">MPGCGGPFNGGNCRRWTNVSFGDEFVHNTDPISNDETPDFSYPPSQPQTSSFDQFHCFGCGDPLEDGVRCQQCTCKWCGYNLRGGFCLFCASRDGNSSIDAPNPNSFNDPPNIFTHPPQPQYESYSCELCGNDAHYGYDCPPRVPLVYEHEPGYDNYYPQNSPSFPQQYLNCEKCGGPHEDYQCQPWHQNYSELNPCYDSNSYGFNQPPQNSINHQPLNEINFQDTIQEIKTMMHEFLSDNMLKDCQPKNDEISHETYIPEPSRRFNSIYYDDDDDEESTIPLNEIFSQIPPSIAITPVLPIEDSEESLITKDEHLSTIPEKEPDEFIKYSVEDLVPIPSESEDTSESDSECDLPFCDNYVTFSNPLFNDNDDFTSSDDESLPEEDVLKEDFKIYSNPLFKFDDEYISSDVNPLFNEVLEDIESEDSYVSKLDEPDLLVTPLSKLNEDECFDPGGDFVLEEIEACLTSDSIPPGIDDDDFDPEGDILLLEKLLNDDPSSPLPPKELNFKELKVIKSDVSMDFEDDYYDSEGDIIYLESLLIKDTILNLPPEVFLDHDPRNLEDKLDKDDLKNMVKVFDPRIQKEIISPTYVRLHFKDRHYFSFTMVIRIFLPFLTYLVNSPFLLSSGSEDTIFDPDISAFHFFSLEPVVSHQSETFMCFNTYLKILNGSPMEIYSSTCFVPNIMMIWGESS</sequence>
<reference evidence="2" key="2">
    <citation type="submission" date="2022-01" db="EMBL/GenBank/DDBJ databases">
        <authorList>
            <person name="Yamashiro T."/>
            <person name="Shiraishi A."/>
            <person name="Satake H."/>
            <person name="Nakayama K."/>
        </authorList>
    </citation>
    <scope>NUCLEOTIDE SEQUENCE</scope>
</reference>
<name>A0ABQ5I893_9ASTR</name>
<dbReference type="Proteomes" id="UP001151760">
    <property type="component" value="Unassembled WGS sequence"/>
</dbReference>
<evidence type="ECO:0000256" key="1">
    <source>
        <dbReference type="SAM" id="MobiDB-lite"/>
    </source>
</evidence>